<reference evidence="1" key="1">
    <citation type="submission" date="2018-05" db="EMBL/GenBank/DDBJ databases">
        <authorList>
            <person name="Lanie J.A."/>
            <person name="Ng W.-L."/>
            <person name="Kazmierczak K.M."/>
            <person name="Andrzejewski T.M."/>
            <person name="Davidsen T.M."/>
            <person name="Wayne K.J."/>
            <person name="Tettelin H."/>
            <person name="Glass J.I."/>
            <person name="Rusch D."/>
            <person name="Podicherti R."/>
            <person name="Tsui H.-C.T."/>
            <person name="Winkler M.E."/>
        </authorList>
    </citation>
    <scope>NUCLEOTIDE SEQUENCE</scope>
</reference>
<dbReference type="EMBL" id="UINC01170884">
    <property type="protein sequence ID" value="SVD75150.1"/>
    <property type="molecule type" value="Genomic_DNA"/>
</dbReference>
<dbReference type="AlphaFoldDB" id="A0A382XWA8"/>
<proteinExistence type="predicted"/>
<accession>A0A382XWA8</accession>
<evidence type="ECO:0000313" key="1">
    <source>
        <dbReference type="EMBL" id="SVD75150.1"/>
    </source>
</evidence>
<gene>
    <name evidence="1" type="ORF">METZ01_LOCUS428004</name>
</gene>
<feature type="non-terminal residue" evidence="1">
    <location>
        <position position="108"/>
    </location>
</feature>
<name>A0A382XWA8_9ZZZZ</name>
<organism evidence="1">
    <name type="scientific">marine metagenome</name>
    <dbReference type="NCBI Taxonomy" id="408172"/>
    <lineage>
        <taxon>unclassified sequences</taxon>
        <taxon>metagenomes</taxon>
        <taxon>ecological metagenomes</taxon>
    </lineage>
</organism>
<sequence>MTLKVSFLLRKVMLLAVFFTLAEGARAQELRLVPLGSAYGCMDYSIELRLVGAGQTVFGYQVSLSYPADSFEPVSFEGELEGWSIRRSGRFPFAPASPCEQWADGNGV</sequence>
<protein>
    <submittedName>
        <fullName evidence="1">Uncharacterized protein</fullName>
    </submittedName>
</protein>